<gene>
    <name evidence="1" type="ORF">SDC9_170574</name>
</gene>
<proteinExistence type="predicted"/>
<organism evidence="1">
    <name type="scientific">bioreactor metagenome</name>
    <dbReference type="NCBI Taxonomy" id="1076179"/>
    <lineage>
        <taxon>unclassified sequences</taxon>
        <taxon>metagenomes</taxon>
        <taxon>ecological metagenomes</taxon>
    </lineage>
</organism>
<protein>
    <submittedName>
        <fullName evidence="1">Uncharacterized protein</fullName>
    </submittedName>
</protein>
<dbReference type="AlphaFoldDB" id="A0A645GAN3"/>
<name>A0A645GAN3_9ZZZZ</name>
<evidence type="ECO:0000313" key="1">
    <source>
        <dbReference type="EMBL" id="MPN23186.1"/>
    </source>
</evidence>
<comment type="caution">
    <text evidence="1">The sequence shown here is derived from an EMBL/GenBank/DDBJ whole genome shotgun (WGS) entry which is preliminary data.</text>
</comment>
<dbReference type="EMBL" id="VSSQ01071626">
    <property type="protein sequence ID" value="MPN23186.1"/>
    <property type="molecule type" value="Genomic_DNA"/>
</dbReference>
<reference evidence="1" key="1">
    <citation type="submission" date="2019-08" db="EMBL/GenBank/DDBJ databases">
        <authorList>
            <person name="Kucharzyk K."/>
            <person name="Murdoch R.W."/>
            <person name="Higgins S."/>
            <person name="Loffler F."/>
        </authorList>
    </citation>
    <scope>NUCLEOTIDE SEQUENCE</scope>
</reference>
<accession>A0A645GAN3</accession>
<sequence length="224" mass="25650">MVFQGRKSKGFPESTIHLAFAEAGGGSQFSGIEVIEVQFVQKRFNPEHARVHSLNRGFKKRISQKVRQHQFMELRVHGKFLILHLKNLCKQSPARIEVRRSKDNRQFSEGFQRSVVLKPYFVMDIHHFKVGGDIHREWSERRYGNHVSGFDGIRMPVKMNGRPASGDVQQMGVVIDLDFVDIAFSGMIYINKGNELEFMSSQKFMIHSRQTVFTAGRRLGGAGL</sequence>